<dbReference type="Pfam" id="PF04818">
    <property type="entry name" value="CID"/>
    <property type="match status" value="1"/>
</dbReference>
<evidence type="ECO:0000313" key="4">
    <source>
        <dbReference type="Proteomes" id="UP001213000"/>
    </source>
</evidence>
<evidence type="ECO:0000259" key="2">
    <source>
        <dbReference type="PROSITE" id="PS51391"/>
    </source>
</evidence>
<protein>
    <recommendedName>
        <fullName evidence="2">CID domain-containing protein</fullName>
    </recommendedName>
</protein>
<dbReference type="InterPro" id="IPR008942">
    <property type="entry name" value="ENTH_VHS"/>
</dbReference>
<feature type="compositionally biased region" description="Polar residues" evidence="1">
    <location>
        <begin position="491"/>
        <end position="540"/>
    </location>
</feature>
<evidence type="ECO:0000313" key="3">
    <source>
        <dbReference type="EMBL" id="KAJ3566052.1"/>
    </source>
</evidence>
<dbReference type="Gene3D" id="1.25.40.90">
    <property type="match status" value="1"/>
</dbReference>
<feature type="region of interest" description="Disordered" evidence="1">
    <location>
        <begin position="328"/>
        <end position="350"/>
    </location>
</feature>
<name>A0AAD5VS79_9AGAR</name>
<reference evidence="3" key="1">
    <citation type="submission" date="2022-07" db="EMBL/GenBank/DDBJ databases">
        <title>Genome Sequence of Leucocoprinus birnbaumii.</title>
        <authorList>
            <person name="Buettner E."/>
        </authorList>
    </citation>
    <scope>NUCLEOTIDE SEQUENCE</scope>
    <source>
        <strain evidence="3">VT141</strain>
    </source>
</reference>
<feature type="compositionally biased region" description="Low complexity" evidence="1">
    <location>
        <begin position="334"/>
        <end position="348"/>
    </location>
</feature>
<dbReference type="Proteomes" id="UP001213000">
    <property type="component" value="Unassembled WGS sequence"/>
</dbReference>
<dbReference type="SUPFAM" id="SSF48464">
    <property type="entry name" value="ENTH/VHS domain"/>
    <property type="match status" value="1"/>
</dbReference>
<organism evidence="3 4">
    <name type="scientific">Leucocoprinus birnbaumii</name>
    <dbReference type="NCBI Taxonomy" id="56174"/>
    <lineage>
        <taxon>Eukaryota</taxon>
        <taxon>Fungi</taxon>
        <taxon>Dikarya</taxon>
        <taxon>Basidiomycota</taxon>
        <taxon>Agaricomycotina</taxon>
        <taxon>Agaricomycetes</taxon>
        <taxon>Agaricomycetidae</taxon>
        <taxon>Agaricales</taxon>
        <taxon>Agaricineae</taxon>
        <taxon>Agaricaceae</taxon>
        <taxon>Leucocoprinus</taxon>
    </lineage>
</organism>
<dbReference type="EMBL" id="JANIEX010000516">
    <property type="protein sequence ID" value="KAJ3566052.1"/>
    <property type="molecule type" value="Genomic_DNA"/>
</dbReference>
<comment type="caution">
    <text evidence="3">The sequence shown here is derived from an EMBL/GenBank/DDBJ whole genome shotgun (WGS) entry which is preliminary data.</text>
</comment>
<feature type="compositionally biased region" description="Basic and acidic residues" evidence="1">
    <location>
        <begin position="443"/>
        <end position="455"/>
    </location>
</feature>
<proteinExistence type="predicted"/>
<gene>
    <name evidence="3" type="ORF">NP233_g7244</name>
</gene>
<feature type="region of interest" description="Disordered" evidence="1">
    <location>
        <begin position="608"/>
        <end position="642"/>
    </location>
</feature>
<dbReference type="PROSITE" id="PS51391">
    <property type="entry name" value="CID"/>
    <property type="match status" value="1"/>
</dbReference>
<evidence type="ECO:0000256" key="1">
    <source>
        <dbReference type="SAM" id="MobiDB-lite"/>
    </source>
</evidence>
<dbReference type="AlphaFoldDB" id="A0AAD5VS79"/>
<accession>A0AAD5VS79</accession>
<feature type="compositionally biased region" description="Polar residues" evidence="1">
    <location>
        <begin position="468"/>
        <end position="482"/>
    </location>
</feature>
<feature type="domain" description="CID" evidence="2">
    <location>
        <begin position="71"/>
        <end position="221"/>
    </location>
</feature>
<dbReference type="InterPro" id="IPR006569">
    <property type="entry name" value="CID_dom"/>
</dbReference>
<feature type="compositionally biased region" description="Low complexity" evidence="1">
    <location>
        <begin position="456"/>
        <end position="467"/>
    </location>
</feature>
<dbReference type="SMART" id="SM00582">
    <property type="entry name" value="RPR"/>
    <property type="match status" value="1"/>
</dbReference>
<sequence length="695" mass="74177">MYTHENQPLALDPAESVRPIWPRTDHNWQLDPDEDITVQHAQILVPTRLPSVHDLSTPCSLVPLSWFLHAEAMSTIQEFETALNGVVQAKRLSQSKMTRLTEITMKLIEHDTQLVSMLYRTHKSLPASCKISSLYVFDALARAARQQAVKHNLSERSGSGNCATFLLKVAGVLEGLFQDIIATGLPEAKEKTKKIHDIWVKGATFSPDILGRLSDIVSGKAKGAYHILLFLVCLPSEPRVNAPAIAETLQASPPPHSPVAPIQLAQEPAAATANSQATLLALLTQAAGQQVTQTPTNTVASPTTPAVDSTHLLLQYLQSASVNNTAANHLSHASPTPVSDTPPVSQVPKDPRITQTILIVVHLETSVIRRGAMMTEPTRAMTLGVIHVGEDGGIAGMNASQTITETIEAADGTLAKGTVARAVRKIGIVKGNLPRLALPDTDGNMRRDEFGRDIRSPSPSKSPTSNSATVHSTAASPITPSTPHDPKAEFSPTSTSNDPMSRSSSIAANTFSKDPDASNTSVESNTKSTSQSTGLDRFNMSTFDPTSPASWEALGKMWEAMNGYTPSTQELMQFMMMGAMNNTLQSKDWQQQENAGFTGGNDYGGGYSGGAASRGRGGHGGSYGNSRNNHHEWSNGGGHQSTDAVVLGGGEMDDEVPMDGVEAGQPFGDTGGRSGGRMQKVGDKWVFVRNDAAAY</sequence>
<keyword evidence="4" id="KW-1185">Reference proteome</keyword>
<feature type="region of interest" description="Disordered" evidence="1">
    <location>
        <begin position="434"/>
        <end position="540"/>
    </location>
</feature>